<protein>
    <recommendedName>
        <fullName evidence="8">PAS domain S-box protein</fullName>
    </recommendedName>
</protein>
<dbReference type="SMART" id="SM00086">
    <property type="entry name" value="PAC"/>
    <property type="match status" value="2"/>
</dbReference>
<evidence type="ECO:0000259" key="4">
    <source>
        <dbReference type="PROSITE" id="PS50112"/>
    </source>
</evidence>
<dbReference type="SUPFAM" id="SSF52172">
    <property type="entry name" value="CheY-like"/>
    <property type="match status" value="1"/>
</dbReference>
<dbReference type="PANTHER" id="PTHR44757:SF2">
    <property type="entry name" value="BIOFILM ARCHITECTURE MAINTENANCE PROTEIN MBAA"/>
    <property type="match status" value="1"/>
</dbReference>
<dbReference type="Gene3D" id="3.40.50.2300">
    <property type="match status" value="1"/>
</dbReference>
<evidence type="ECO:0000313" key="6">
    <source>
        <dbReference type="EMBL" id="CAI4030417.1"/>
    </source>
</evidence>
<dbReference type="EMBL" id="OX365700">
    <property type="protein sequence ID" value="CAI4030417.1"/>
    <property type="molecule type" value="Genomic_DNA"/>
</dbReference>
<dbReference type="GO" id="GO:0000160">
    <property type="term" value="P:phosphorelay signal transduction system"/>
    <property type="evidence" value="ECO:0007669"/>
    <property type="project" value="InterPro"/>
</dbReference>
<dbReference type="InterPro" id="IPR001789">
    <property type="entry name" value="Sig_transdc_resp-reg_receiver"/>
</dbReference>
<dbReference type="InterPro" id="IPR052155">
    <property type="entry name" value="Biofilm_reg_signaling"/>
</dbReference>
<dbReference type="SUPFAM" id="SSF55785">
    <property type="entry name" value="PYP-like sensor domain (PAS domain)"/>
    <property type="match status" value="3"/>
</dbReference>
<feature type="compositionally biased region" description="Basic and acidic residues" evidence="2">
    <location>
        <begin position="514"/>
        <end position="527"/>
    </location>
</feature>
<evidence type="ECO:0000256" key="2">
    <source>
        <dbReference type="SAM" id="MobiDB-lite"/>
    </source>
</evidence>
<feature type="region of interest" description="Disordered" evidence="2">
    <location>
        <begin position="508"/>
        <end position="527"/>
    </location>
</feature>
<dbReference type="RefSeq" id="WP_289267408.1">
    <property type="nucleotide sequence ID" value="NZ_OX365700.1"/>
</dbReference>
<dbReference type="Pfam" id="PF08448">
    <property type="entry name" value="PAS_4"/>
    <property type="match status" value="1"/>
</dbReference>
<dbReference type="Pfam" id="PF00989">
    <property type="entry name" value="PAS"/>
    <property type="match status" value="2"/>
</dbReference>
<feature type="domain" description="PAC" evidence="5">
    <location>
        <begin position="347"/>
        <end position="398"/>
    </location>
</feature>
<reference evidence="6" key="1">
    <citation type="submission" date="2022-10" db="EMBL/GenBank/DDBJ databases">
        <authorList>
            <person name="Koch H."/>
        </authorList>
    </citation>
    <scope>NUCLEOTIDE SEQUENCE</scope>
    <source>
        <strain evidence="6">DNF</strain>
    </source>
</reference>
<dbReference type="PROSITE" id="PS50113">
    <property type="entry name" value="PAC"/>
    <property type="match status" value="2"/>
</dbReference>
<dbReference type="Gene3D" id="3.30.450.20">
    <property type="entry name" value="PAS domain"/>
    <property type="match status" value="3"/>
</dbReference>
<feature type="modified residue" description="4-aspartylphosphate" evidence="1">
    <location>
        <position position="61"/>
    </location>
</feature>
<evidence type="ECO:0000256" key="1">
    <source>
        <dbReference type="PROSITE-ProRule" id="PRU00169"/>
    </source>
</evidence>
<name>A0AA86MWQ8_9BACT</name>
<dbReference type="PANTHER" id="PTHR44757">
    <property type="entry name" value="DIGUANYLATE CYCLASE DGCP"/>
    <property type="match status" value="1"/>
</dbReference>
<dbReference type="InterPro" id="IPR013656">
    <property type="entry name" value="PAS_4"/>
</dbReference>
<dbReference type="Pfam" id="PF00072">
    <property type="entry name" value="Response_reg"/>
    <property type="match status" value="1"/>
</dbReference>
<dbReference type="KEGG" id="nti:DNFV4_00845"/>
<dbReference type="PROSITE" id="PS50110">
    <property type="entry name" value="RESPONSE_REGULATORY"/>
    <property type="match status" value="1"/>
</dbReference>
<feature type="domain" description="PAS" evidence="4">
    <location>
        <begin position="273"/>
        <end position="343"/>
    </location>
</feature>
<sequence length="527" mass="59102">MIVDDPLLPHPAVLIVDDDPDIAAGLIDLLEHDGYEVQSVQTGREAIARVSERSFAAVLLDLGLPDCDGSEVLTAILSMVPTLPVIVLTAYSTLERSVASLGQGAFAFLAKPYNREELRSVLRRAVGGRTPPLRGRTQDQARTAEEERFRSVVQQATDAIILANARGIILSCNPAAQRLFGRTEPQMTGQPLTMLMPARYREAHQRGLDRFAASGESRILGKTVEMHALRQDESEFPIELTLTTWTSQQGTFFCGIIRDITLRKRAEEALQLSEERYRVLYDDNPSMYFTVDPEGLVQSVNRFGADQLGYAVSELIGQPVFTVVHEEDRASIRRHLASCLALDGHVLTWEFRKVRKDGTVIWVKERARVVRDHADRPLIMIVCEDISERKQAQDALHHREQGLHLLLDKVPGILWTTDRDLRFTSSLGTGLTLLRHRPNEVVGTTLYDYFDSRDDSFPAIAAHRRAIAGESITYEQDWMGLTFHTHVEPLRNDAGQIIGTIGIAIERTPYQRKPAPDQTREGRLEST</sequence>
<dbReference type="InterPro" id="IPR013767">
    <property type="entry name" value="PAS_fold"/>
</dbReference>
<evidence type="ECO:0008006" key="8">
    <source>
        <dbReference type="Google" id="ProtNLM"/>
    </source>
</evidence>
<feature type="domain" description="PAS" evidence="4">
    <location>
        <begin position="145"/>
        <end position="215"/>
    </location>
</feature>
<evidence type="ECO:0000259" key="5">
    <source>
        <dbReference type="PROSITE" id="PS50113"/>
    </source>
</evidence>
<dbReference type="SMART" id="SM00448">
    <property type="entry name" value="REC"/>
    <property type="match status" value="1"/>
</dbReference>
<keyword evidence="7" id="KW-1185">Reference proteome</keyword>
<dbReference type="Proteomes" id="UP001179121">
    <property type="component" value="Chromosome"/>
</dbReference>
<dbReference type="InterPro" id="IPR000014">
    <property type="entry name" value="PAS"/>
</dbReference>
<keyword evidence="1" id="KW-0597">Phosphoprotein</keyword>
<dbReference type="InterPro" id="IPR035965">
    <property type="entry name" value="PAS-like_dom_sf"/>
</dbReference>
<dbReference type="GO" id="GO:0006355">
    <property type="term" value="P:regulation of DNA-templated transcription"/>
    <property type="evidence" value="ECO:0007669"/>
    <property type="project" value="InterPro"/>
</dbReference>
<dbReference type="InterPro" id="IPR000700">
    <property type="entry name" value="PAS-assoc_C"/>
</dbReference>
<feature type="domain" description="PAC" evidence="5">
    <location>
        <begin position="222"/>
        <end position="272"/>
    </location>
</feature>
<dbReference type="InterPro" id="IPR011006">
    <property type="entry name" value="CheY-like_superfamily"/>
</dbReference>
<proteinExistence type="predicted"/>
<feature type="domain" description="Response regulatory" evidence="3">
    <location>
        <begin position="12"/>
        <end position="126"/>
    </location>
</feature>
<gene>
    <name evidence="6" type="ORF">DNFV4_00845</name>
</gene>
<organism evidence="6 7">
    <name type="scientific">Nitrospira tepida</name>
    <dbReference type="NCBI Taxonomy" id="2973512"/>
    <lineage>
        <taxon>Bacteria</taxon>
        <taxon>Pseudomonadati</taxon>
        <taxon>Nitrospirota</taxon>
        <taxon>Nitrospiria</taxon>
        <taxon>Nitrospirales</taxon>
        <taxon>Nitrospiraceae</taxon>
        <taxon>Nitrospira</taxon>
    </lineage>
</organism>
<dbReference type="CDD" id="cd00156">
    <property type="entry name" value="REC"/>
    <property type="match status" value="1"/>
</dbReference>
<dbReference type="NCBIfam" id="TIGR00229">
    <property type="entry name" value="sensory_box"/>
    <property type="match status" value="2"/>
</dbReference>
<accession>A0AA86MWQ8</accession>
<dbReference type="AlphaFoldDB" id="A0AA86MWQ8"/>
<dbReference type="PROSITE" id="PS50112">
    <property type="entry name" value="PAS"/>
    <property type="match status" value="2"/>
</dbReference>
<evidence type="ECO:0000313" key="7">
    <source>
        <dbReference type="Proteomes" id="UP001179121"/>
    </source>
</evidence>
<dbReference type="InterPro" id="IPR001610">
    <property type="entry name" value="PAC"/>
</dbReference>
<evidence type="ECO:0000259" key="3">
    <source>
        <dbReference type="PROSITE" id="PS50110"/>
    </source>
</evidence>
<dbReference type="SMART" id="SM00091">
    <property type="entry name" value="PAS"/>
    <property type="match status" value="3"/>
</dbReference>
<dbReference type="CDD" id="cd00130">
    <property type="entry name" value="PAS"/>
    <property type="match status" value="2"/>
</dbReference>